<dbReference type="SUPFAM" id="SSF161098">
    <property type="entry name" value="MetI-like"/>
    <property type="match status" value="1"/>
</dbReference>
<comment type="similarity">
    <text evidence="8">Belongs to the binding-protein-dependent transport system permease family.</text>
</comment>
<gene>
    <name evidence="10" type="ORF">AGR7A_pAt20298</name>
</gene>
<evidence type="ECO:0000256" key="5">
    <source>
        <dbReference type="ARBA" id="ARBA00022692"/>
    </source>
</evidence>
<organism evidence="10 11">
    <name type="scientific">Agrobacterium deltaense NCPPB 1641</name>
    <dbReference type="NCBI Taxonomy" id="1183425"/>
    <lineage>
        <taxon>Bacteria</taxon>
        <taxon>Pseudomonadati</taxon>
        <taxon>Pseudomonadota</taxon>
        <taxon>Alphaproteobacteria</taxon>
        <taxon>Hyphomicrobiales</taxon>
        <taxon>Rhizobiaceae</taxon>
        <taxon>Rhizobium/Agrobacterium group</taxon>
        <taxon>Agrobacterium</taxon>
    </lineage>
</organism>
<dbReference type="Proteomes" id="UP000192140">
    <property type="component" value="Unassembled WGS sequence"/>
</dbReference>
<dbReference type="PANTHER" id="PTHR43357">
    <property type="entry name" value="INNER MEMBRANE ABC TRANSPORTER PERMEASE PROTEIN YDCV"/>
    <property type="match status" value="1"/>
</dbReference>
<feature type="transmembrane region" description="Helical" evidence="8">
    <location>
        <begin position="12"/>
        <end position="34"/>
    </location>
</feature>
<feature type="transmembrane region" description="Helical" evidence="8">
    <location>
        <begin position="129"/>
        <end position="148"/>
    </location>
</feature>
<comment type="caution">
    <text evidence="10">The sequence shown here is derived from an EMBL/GenBank/DDBJ whole genome shotgun (WGS) entry which is preliminary data.</text>
</comment>
<dbReference type="AlphaFoldDB" id="A0A1S7U9Y0"/>
<evidence type="ECO:0000256" key="6">
    <source>
        <dbReference type="ARBA" id="ARBA00022989"/>
    </source>
</evidence>
<feature type="domain" description="ABC transmembrane type-1" evidence="9">
    <location>
        <begin position="65"/>
        <end position="254"/>
    </location>
</feature>
<evidence type="ECO:0000256" key="1">
    <source>
        <dbReference type="ARBA" id="ARBA00004429"/>
    </source>
</evidence>
<feature type="transmembrane region" description="Helical" evidence="8">
    <location>
        <begin position="233"/>
        <end position="253"/>
    </location>
</feature>
<dbReference type="Pfam" id="PF00528">
    <property type="entry name" value="BPD_transp_1"/>
    <property type="match status" value="1"/>
</dbReference>
<dbReference type="Gene3D" id="1.10.3720.10">
    <property type="entry name" value="MetI-like"/>
    <property type="match status" value="1"/>
</dbReference>
<keyword evidence="11" id="KW-1185">Reference proteome</keyword>
<keyword evidence="7 8" id="KW-0472">Membrane</keyword>
<proteinExistence type="inferred from homology"/>
<keyword evidence="6 8" id="KW-1133">Transmembrane helix</keyword>
<dbReference type="InterPro" id="IPR035906">
    <property type="entry name" value="MetI-like_sf"/>
</dbReference>
<feature type="transmembrane region" description="Helical" evidence="8">
    <location>
        <begin position="103"/>
        <end position="123"/>
    </location>
</feature>
<evidence type="ECO:0000313" key="10">
    <source>
        <dbReference type="EMBL" id="CVI63605.1"/>
    </source>
</evidence>
<dbReference type="PROSITE" id="PS50928">
    <property type="entry name" value="ABC_TM1"/>
    <property type="match status" value="1"/>
</dbReference>
<keyword evidence="3" id="KW-1003">Cell membrane</keyword>
<accession>A0A1S7U9Y0</accession>
<keyword evidence="4" id="KW-0997">Cell inner membrane</keyword>
<feature type="transmembrane region" description="Helical" evidence="8">
    <location>
        <begin position="65"/>
        <end position="91"/>
    </location>
</feature>
<dbReference type="InterPro" id="IPR000515">
    <property type="entry name" value="MetI-like"/>
</dbReference>
<comment type="subcellular location">
    <subcellularLocation>
        <location evidence="1">Cell inner membrane</location>
        <topology evidence="1">Multi-pass membrane protein</topology>
    </subcellularLocation>
    <subcellularLocation>
        <location evidence="8">Cell membrane</location>
        <topology evidence="8">Multi-pass membrane protein</topology>
    </subcellularLocation>
</comment>
<evidence type="ECO:0000256" key="4">
    <source>
        <dbReference type="ARBA" id="ARBA00022519"/>
    </source>
</evidence>
<name>A0A1S7U9Y0_9HYPH</name>
<evidence type="ECO:0000313" key="11">
    <source>
        <dbReference type="Proteomes" id="UP000192140"/>
    </source>
</evidence>
<dbReference type="RefSeq" id="WP_080855222.1">
    <property type="nucleotide sequence ID" value="NZ_LT009777.1"/>
</dbReference>
<dbReference type="CDD" id="cd06261">
    <property type="entry name" value="TM_PBP2"/>
    <property type="match status" value="1"/>
</dbReference>
<feature type="transmembrane region" description="Helical" evidence="8">
    <location>
        <begin position="204"/>
        <end position="221"/>
    </location>
</feature>
<evidence type="ECO:0000259" key="9">
    <source>
        <dbReference type="PROSITE" id="PS50928"/>
    </source>
</evidence>
<evidence type="ECO:0000256" key="7">
    <source>
        <dbReference type="ARBA" id="ARBA00023136"/>
    </source>
</evidence>
<evidence type="ECO:0000256" key="3">
    <source>
        <dbReference type="ARBA" id="ARBA00022475"/>
    </source>
</evidence>
<reference evidence="10" key="1">
    <citation type="submission" date="2016-01" db="EMBL/GenBank/DDBJ databases">
        <authorList>
            <person name="Regsiter A."/>
            <person name="william w."/>
        </authorList>
    </citation>
    <scope>NUCLEOTIDE SEQUENCE</scope>
    <source>
        <strain evidence="10">NCPPB 1641</strain>
    </source>
</reference>
<feature type="transmembrane region" description="Helical" evidence="8">
    <location>
        <begin position="176"/>
        <end position="198"/>
    </location>
</feature>
<keyword evidence="5 8" id="KW-0812">Transmembrane</keyword>
<evidence type="ECO:0000256" key="2">
    <source>
        <dbReference type="ARBA" id="ARBA00022448"/>
    </source>
</evidence>
<dbReference type="GO" id="GO:0005886">
    <property type="term" value="C:plasma membrane"/>
    <property type="evidence" value="ECO:0007669"/>
    <property type="project" value="UniProtKB-SubCell"/>
</dbReference>
<evidence type="ECO:0000256" key="8">
    <source>
        <dbReference type="RuleBase" id="RU363032"/>
    </source>
</evidence>
<sequence>MKSSVIVRTFLDFFVVIVFLLVLAPVVVIALVSFNPGNDLTFPPQAISLRWYEAFFADSQMTSGLIWSIVVAVAACVLSIVLGTLAAVALTRLRLPFKSTIEAFLLSPLVFPGLILGVALLLASQFVGMSIVLRLILAHTLLGIPFVIRSVMSSLNLFDVAIEDAACVHGASRLRAFMLVTLPSIQGGVAAGAIFAFVVSFGEINATLFLVGPGLATLPIHMFSQIQFGAEQVVVAAASTVQMALVVILIFALEKVGLSVATR</sequence>
<keyword evidence="2 8" id="KW-0813">Transport</keyword>
<dbReference type="GO" id="GO:0055085">
    <property type="term" value="P:transmembrane transport"/>
    <property type="evidence" value="ECO:0007669"/>
    <property type="project" value="InterPro"/>
</dbReference>
<dbReference type="EMBL" id="FCNP01000049">
    <property type="protein sequence ID" value="CVI63605.1"/>
    <property type="molecule type" value="Genomic_DNA"/>
</dbReference>
<dbReference type="PANTHER" id="PTHR43357:SF4">
    <property type="entry name" value="INNER MEMBRANE ABC TRANSPORTER PERMEASE PROTEIN YDCV"/>
    <property type="match status" value="1"/>
</dbReference>
<protein>
    <submittedName>
        <fullName evidence="10">ABC spermidine/putrescine transporter permease protein</fullName>
    </submittedName>
</protein>